<evidence type="ECO:0000256" key="1">
    <source>
        <dbReference type="SAM" id="MobiDB-lite"/>
    </source>
</evidence>
<dbReference type="PANTHER" id="PTHR46411:SF2">
    <property type="entry name" value="AAA+ ATPASE DOMAIN-CONTAINING PROTEIN"/>
    <property type="match status" value="1"/>
</dbReference>
<dbReference type="InterPro" id="IPR054289">
    <property type="entry name" value="DUF7025"/>
</dbReference>
<dbReference type="GO" id="GO:0005524">
    <property type="term" value="F:ATP binding"/>
    <property type="evidence" value="ECO:0007669"/>
    <property type="project" value="InterPro"/>
</dbReference>
<dbReference type="InterPro" id="IPR027417">
    <property type="entry name" value="P-loop_NTPase"/>
</dbReference>
<accession>A0A084GE38</accession>
<evidence type="ECO:0000259" key="2">
    <source>
        <dbReference type="SMART" id="SM00382"/>
    </source>
</evidence>
<dbReference type="SMART" id="SM00382">
    <property type="entry name" value="AAA"/>
    <property type="match status" value="1"/>
</dbReference>
<dbReference type="Proteomes" id="UP000028545">
    <property type="component" value="Unassembled WGS sequence"/>
</dbReference>
<dbReference type="EMBL" id="JOWA01000077">
    <property type="protein sequence ID" value="KEZ45600.1"/>
    <property type="molecule type" value="Genomic_DNA"/>
</dbReference>
<feature type="region of interest" description="Disordered" evidence="1">
    <location>
        <begin position="371"/>
        <end position="403"/>
    </location>
</feature>
<evidence type="ECO:0000313" key="4">
    <source>
        <dbReference type="Proteomes" id="UP000028545"/>
    </source>
</evidence>
<protein>
    <recommendedName>
        <fullName evidence="2">AAA+ ATPase domain-containing protein</fullName>
    </recommendedName>
</protein>
<dbReference type="InterPro" id="IPR003959">
    <property type="entry name" value="ATPase_AAA_core"/>
</dbReference>
<dbReference type="VEuPathDB" id="FungiDB:SAPIO_CDS1945"/>
<name>A0A084GE38_PSEDA</name>
<feature type="compositionally biased region" description="Basic and acidic residues" evidence="1">
    <location>
        <begin position="375"/>
        <end position="391"/>
    </location>
</feature>
<dbReference type="AlphaFoldDB" id="A0A084GE38"/>
<organism evidence="3 4">
    <name type="scientific">Pseudallescheria apiosperma</name>
    <name type="common">Scedosporium apiospermum</name>
    <dbReference type="NCBI Taxonomy" id="563466"/>
    <lineage>
        <taxon>Eukaryota</taxon>
        <taxon>Fungi</taxon>
        <taxon>Dikarya</taxon>
        <taxon>Ascomycota</taxon>
        <taxon>Pezizomycotina</taxon>
        <taxon>Sordariomycetes</taxon>
        <taxon>Hypocreomycetidae</taxon>
        <taxon>Microascales</taxon>
        <taxon>Microascaceae</taxon>
        <taxon>Scedosporium</taxon>
    </lineage>
</organism>
<dbReference type="GeneID" id="27721017"/>
<reference evidence="3 4" key="1">
    <citation type="journal article" date="2014" name="Genome Announc.">
        <title>Draft genome sequence of the pathogenic fungus Scedosporium apiospermum.</title>
        <authorList>
            <person name="Vandeputte P."/>
            <person name="Ghamrawi S."/>
            <person name="Rechenmann M."/>
            <person name="Iltis A."/>
            <person name="Giraud S."/>
            <person name="Fleury M."/>
            <person name="Thornton C."/>
            <person name="Delhaes L."/>
            <person name="Meyer W."/>
            <person name="Papon N."/>
            <person name="Bouchara J.P."/>
        </authorList>
    </citation>
    <scope>NUCLEOTIDE SEQUENCE [LARGE SCALE GENOMIC DNA]</scope>
    <source>
        <strain evidence="3 4">IHEM 14462</strain>
    </source>
</reference>
<keyword evidence="4" id="KW-1185">Reference proteome</keyword>
<proteinExistence type="predicted"/>
<dbReference type="SUPFAM" id="SSF52540">
    <property type="entry name" value="P-loop containing nucleoside triphosphate hydrolases"/>
    <property type="match status" value="1"/>
</dbReference>
<dbReference type="HOGENOM" id="CLU_004471_6_3_1"/>
<dbReference type="CDD" id="cd19481">
    <property type="entry name" value="RecA-like_protease"/>
    <property type="match status" value="1"/>
</dbReference>
<dbReference type="KEGG" id="sapo:SAPIO_CDS1945"/>
<dbReference type="OMA" id="DHERYSK"/>
<dbReference type="Gene3D" id="3.40.50.300">
    <property type="entry name" value="P-loop containing nucleotide triphosphate hydrolases"/>
    <property type="match status" value="1"/>
</dbReference>
<evidence type="ECO:0000313" key="3">
    <source>
        <dbReference type="EMBL" id="KEZ45600.1"/>
    </source>
</evidence>
<dbReference type="Pfam" id="PF22942">
    <property type="entry name" value="DUF7025"/>
    <property type="match status" value="1"/>
</dbReference>
<dbReference type="GO" id="GO:0016887">
    <property type="term" value="F:ATP hydrolysis activity"/>
    <property type="evidence" value="ECO:0007669"/>
    <property type="project" value="InterPro"/>
</dbReference>
<gene>
    <name evidence="3" type="ORF">SAPIO_CDS1945</name>
</gene>
<dbReference type="InterPro" id="IPR003593">
    <property type="entry name" value="AAA+_ATPase"/>
</dbReference>
<dbReference type="PANTHER" id="PTHR46411">
    <property type="entry name" value="FAMILY ATPASE, PUTATIVE-RELATED"/>
    <property type="match status" value="1"/>
</dbReference>
<dbReference type="OrthoDB" id="10042665at2759"/>
<sequence>MSFEIYQEKLGWAKANMAPSVSDGDVTELVEGPVVPENIITQEATTPSPPPIRQKGFKDVTVISSQTMFGENEEIIPTAQYATQPKKRNEEAQKRKHSRWALLLRRVVQRRQDRDYYLRTELCVQSKSLCNSLRELIPYTYDSIDISTHPMVLPAPFYELFFKKDEIEQFCQDENKAKPLRDEMKLVRDYIRNDRLTLSQLDKHSSLLSQGKVSFEAAWTIFPPNELLLYVDGDELECWLCRDIAKSAQLPLTWVVHGVRVDFDGNRLGMTKKSCVVSFAQRVDGAMNISQLPLIPVKYLPKGEWASKRSALIARGEKFRELLGPELDSHAYQYYEGPIVGKNIRLDSKIAQPVVVDYPMYLRTKEPDAIQLLDDGTRPSKGSDSDSHADSDSGSDVQSDPEGVEILDNGEAEIGSDGSQPKQAFEKLTTSHQKKYGIANMEDVLLLCPPRIPAYCLKLKAWAWVVVDRLQPVEKSDKAFNSLKIDRNTKSLVRSLITGHGNSEADVFDDIIDGKGKGLVLLLHGNPGIGKTLTAESIAKLQGLPLYNLSGGELSVSVSRIEERLKEVFELSTRWGAVILLDEADVVMSKRSSNELERNAIVAVWLRMLEYFEGILFLTTNRKDQFDDAFMSRINVKIRLPDLDQEARTHIWRAMVEHNKAAVNSESWSDTAFEALGKLSVNGRVIKNILRTAALHARSSGELLEPKHVQAIVLVELMEDKMINEVTKALDELTTE</sequence>
<dbReference type="RefSeq" id="XP_016645399.1">
    <property type="nucleotide sequence ID" value="XM_016785102.1"/>
</dbReference>
<feature type="domain" description="AAA+ ATPase" evidence="2">
    <location>
        <begin position="517"/>
        <end position="644"/>
    </location>
</feature>
<comment type="caution">
    <text evidence="3">The sequence shown here is derived from an EMBL/GenBank/DDBJ whole genome shotgun (WGS) entry which is preliminary data.</text>
</comment>
<dbReference type="Pfam" id="PF00004">
    <property type="entry name" value="AAA"/>
    <property type="match status" value="1"/>
</dbReference>